<keyword evidence="10" id="KW-1185">Reference proteome</keyword>
<dbReference type="HAMAP" id="MF_00044">
    <property type="entry name" value="Asp_tRNA_synth_type1"/>
    <property type="match status" value="1"/>
</dbReference>
<comment type="caution">
    <text evidence="7">Lacks conserved residue(s) required for the propagation of feature annotation.</text>
</comment>
<comment type="function">
    <text evidence="7">Aspartyl-tRNA synthetase with relaxed tRNA specificity since it is able to aspartylate not only its cognate tRNA(Asp) but also tRNA(Asn). Reaction proceeds in two steps: L-aspartate is first activated by ATP to form Asp-AMP and then transferred to the acceptor end of tRNA(Asp/Asn).</text>
</comment>
<dbReference type="Proteomes" id="UP001325140">
    <property type="component" value="Chromosome"/>
</dbReference>
<dbReference type="EMBL" id="CP110343">
    <property type="protein sequence ID" value="WPX98030.1"/>
    <property type="molecule type" value="Genomic_DNA"/>
</dbReference>
<dbReference type="CDD" id="cd04317">
    <property type="entry name" value="EcAspRS_like_N"/>
    <property type="match status" value="1"/>
</dbReference>
<evidence type="ECO:0000256" key="5">
    <source>
        <dbReference type="ARBA" id="ARBA00022917"/>
    </source>
</evidence>
<evidence type="ECO:0000259" key="8">
    <source>
        <dbReference type="PROSITE" id="PS50862"/>
    </source>
</evidence>
<dbReference type="Pfam" id="PF00152">
    <property type="entry name" value="tRNA-synt_2"/>
    <property type="match status" value="1"/>
</dbReference>
<dbReference type="PANTHER" id="PTHR22594">
    <property type="entry name" value="ASPARTYL/LYSYL-TRNA SYNTHETASE"/>
    <property type="match status" value="1"/>
</dbReference>
<dbReference type="Gene3D" id="2.40.50.140">
    <property type="entry name" value="Nucleic acid-binding proteins"/>
    <property type="match status" value="1"/>
</dbReference>
<dbReference type="Gene3D" id="3.30.930.10">
    <property type="entry name" value="Bira Bifunctional Protein, Domain 2"/>
    <property type="match status" value="1"/>
</dbReference>
<dbReference type="NCBIfam" id="NF001750">
    <property type="entry name" value="PRK00476.1"/>
    <property type="match status" value="1"/>
</dbReference>
<evidence type="ECO:0000313" key="10">
    <source>
        <dbReference type="Proteomes" id="UP001325140"/>
    </source>
</evidence>
<keyword evidence="2 7" id="KW-0436">Ligase</keyword>
<dbReference type="InterPro" id="IPR002312">
    <property type="entry name" value="Asp/Asn-tRNA-synth_IIb"/>
</dbReference>
<dbReference type="NCBIfam" id="TIGR00459">
    <property type="entry name" value="aspS_bact"/>
    <property type="match status" value="1"/>
</dbReference>
<dbReference type="SUPFAM" id="SSF50249">
    <property type="entry name" value="Nucleic acid-binding proteins"/>
    <property type="match status" value="1"/>
</dbReference>
<feature type="binding site" evidence="7">
    <location>
        <position position="493"/>
    </location>
    <ligand>
        <name>ATP</name>
        <dbReference type="ChEBI" id="CHEBI:30616"/>
    </ligand>
</feature>
<dbReference type="Gene3D" id="3.30.1360.30">
    <property type="entry name" value="GAD-like domain"/>
    <property type="match status" value="1"/>
</dbReference>
<gene>
    <name evidence="7" type="primary">aspS</name>
    <name evidence="9" type="ORF">Fokcrypt_00558</name>
</gene>
<dbReference type="InterPro" id="IPR004524">
    <property type="entry name" value="Asp-tRNA-ligase_1"/>
</dbReference>
<dbReference type="GO" id="GO:0016874">
    <property type="term" value="F:ligase activity"/>
    <property type="evidence" value="ECO:0007669"/>
    <property type="project" value="UniProtKB-KW"/>
</dbReference>
<feature type="binding site" evidence="7">
    <location>
        <position position="181"/>
    </location>
    <ligand>
        <name>L-aspartate</name>
        <dbReference type="ChEBI" id="CHEBI:29991"/>
    </ligand>
</feature>
<evidence type="ECO:0000256" key="7">
    <source>
        <dbReference type="HAMAP-Rule" id="MF_00044"/>
    </source>
</evidence>
<feature type="domain" description="Aminoacyl-transfer RNA synthetases class-II family profile" evidence="8">
    <location>
        <begin position="150"/>
        <end position="566"/>
    </location>
</feature>
<feature type="binding site" evidence="7">
    <location>
        <begin position="227"/>
        <end position="229"/>
    </location>
    <ligand>
        <name>ATP</name>
        <dbReference type="ChEBI" id="CHEBI:30616"/>
    </ligand>
</feature>
<dbReference type="InterPro" id="IPR029351">
    <property type="entry name" value="GAD_dom"/>
</dbReference>
<evidence type="ECO:0000256" key="4">
    <source>
        <dbReference type="ARBA" id="ARBA00022840"/>
    </source>
</evidence>
<evidence type="ECO:0000256" key="3">
    <source>
        <dbReference type="ARBA" id="ARBA00022741"/>
    </source>
</evidence>
<keyword evidence="4 7" id="KW-0067">ATP-binding</keyword>
<dbReference type="Pfam" id="PF02938">
    <property type="entry name" value="GAD"/>
    <property type="match status" value="1"/>
</dbReference>
<sequence>MKKLLSKYRTHISTELSIDNIGQEITISGWVRTKRDHGRLCFIDLHDAHGIIQCVISDDSESNALVDLVKSISVESVITVKGLIVKRAENNMNKALNSGEIEVLIKSCNVLSQAALLPFDLSASDVSEQLRLRYRFLDLRREWMRQRMLLRSDVIRYIRNKMFENGFTEFQTPILTASSPEGARDFLVPSRLHPGKFYALPQAPQMFKQLVMYSGFDRYFQIAPCFRDEDSRADRAPGEFYQLDIEMAFVEQDDVLNTIEPIIRDIFVKFGGEEKVVKGVFPRISYDDAILMYGTDKPDLRINIKICDFTAEFKNSDFSIFKNAVQSGSLIRVIPAKCQGQPRSFYDSISQFAEKELGAKGLAYITWGDDGVFKGPIAKFITGEVLNKIHSEGIYKEFDTCFFVCDTKQNAEKLSGKLRVKIAEMLNMIDENKFAFCWIVDFPMYEFSDGIVFSHNPFSMPIGGHEVIDNARSTEEMLTIKGYQYDIVCNGVELSSGAIRNNDLELLYKCFEKAGYNRDTVSDNFKPIVTALKYGVPPHGGIAPGIDRMIMLLAGEKHLRDIILFPLNQNGEDTLMGAPTALTQQQLREMRSMLRELIVRN</sequence>
<dbReference type="InterPro" id="IPR047089">
    <property type="entry name" value="Asp-tRNA-ligase_1_N"/>
</dbReference>
<dbReference type="InterPro" id="IPR012340">
    <property type="entry name" value="NA-bd_OB-fold"/>
</dbReference>
<evidence type="ECO:0000256" key="6">
    <source>
        <dbReference type="ARBA" id="ARBA00023146"/>
    </source>
</evidence>
<dbReference type="InterPro" id="IPR004364">
    <property type="entry name" value="Aa-tRNA-synt_II"/>
</dbReference>
<feature type="region of interest" description="Aspartate" evidence="7">
    <location>
        <begin position="205"/>
        <end position="208"/>
    </location>
</feature>
<comment type="subunit">
    <text evidence="7">Homodimer.</text>
</comment>
<evidence type="ECO:0000256" key="2">
    <source>
        <dbReference type="ARBA" id="ARBA00022598"/>
    </source>
</evidence>
<proteinExistence type="inferred from homology"/>
<protein>
    <recommendedName>
        <fullName evidence="7">Aspartate--tRNA(Asp/Asn) ligase</fullName>
        <ecNumber evidence="7">6.1.1.23</ecNumber>
    </recommendedName>
    <alternativeName>
        <fullName evidence="7">Aspartyl-tRNA synthetase</fullName>
        <shortName evidence="7">AspRS</shortName>
    </alternativeName>
    <alternativeName>
        <fullName evidence="7">Non-discriminating aspartyl-tRNA synthetase</fullName>
        <shortName evidence="7">ND-AspRS</shortName>
    </alternativeName>
</protein>
<dbReference type="EC" id="6.1.1.23" evidence="7"/>
<keyword evidence="5 7" id="KW-0648">Protein biosynthesis</keyword>
<dbReference type="Pfam" id="PF01336">
    <property type="entry name" value="tRNA_anti-codon"/>
    <property type="match status" value="1"/>
</dbReference>
<dbReference type="InterPro" id="IPR004365">
    <property type="entry name" value="NA-bd_OB_tRNA"/>
</dbReference>
<evidence type="ECO:0000256" key="1">
    <source>
        <dbReference type="ARBA" id="ARBA00006303"/>
    </source>
</evidence>
<dbReference type="PRINTS" id="PR01042">
    <property type="entry name" value="TRNASYNTHASP"/>
</dbReference>
<dbReference type="InterPro" id="IPR004115">
    <property type="entry name" value="GAD-like_sf"/>
</dbReference>
<comment type="similarity">
    <text evidence="1 7">Belongs to the class-II aminoacyl-tRNA synthetase family. Type 1 subfamily.</text>
</comment>
<feature type="binding site" evidence="7">
    <location>
        <position position="500"/>
    </location>
    <ligand>
        <name>L-aspartate</name>
        <dbReference type="ChEBI" id="CHEBI:29991"/>
    </ligand>
</feature>
<dbReference type="InterPro" id="IPR045864">
    <property type="entry name" value="aa-tRNA-synth_II/BPL/LPL"/>
</dbReference>
<comment type="subcellular location">
    <subcellularLocation>
        <location evidence="7">Cytoplasm</location>
    </subcellularLocation>
</comment>
<dbReference type="SUPFAM" id="SSF55261">
    <property type="entry name" value="GAD domain-like"/>
    <property type="match status" value="1"/>
</dbReference>
<keyword evidence="7" id="KW-0963">Cytoplasm</keyword>
<comment type="catalytic activity">
    <reaction evidence="7">
        <text>tRNA(Asx) + L-aspartate + ATP = L-aspartyl-tRNA(Asx) + AMP + diphosphate</text>
        <dbReference type="Rhea" id="RHEA:18349"/>
        <dbReference type="Rhea" id="RHEA-COMP:9710"/>
        <dbReference type="Rhea" id="RHEA-COMP:9711"/>
        <dbReference type="ChEBI" id="CHEBI:29991"/>
        <dbReference type="ChEBI" id="CHEBI:30616"/>
        <dbReference type="ChEBI" id="CHEBI:33019"/>
        <dbReference type="ChEBI" id="CHEBI:78442"/>
        <dbReference type="ChEBI" id="CHEBI:78516"/>
        <dbReference type="ChEBI" id="CHEBI:456215"/>
        <dbReference type="EC" id="6.1.1.23"/>
    </reaction>
</comment>
<dbReference type="InterPro" id="IPR006195">
    <property type="entry name" value="aa-tRNA-synth_II"/>
</dbReference>
<keyword evidence="6 7" id="KW-0030">Aminoacyl-tRNA synthetase</keyword>
<feature type="binding site" evidence="7">
    <location>
        <position position="455"/>
    </location>
    <ligand>
        <name>L-aspartate</name>
        <dbReference type="ChEBI" id="CHEBI:29991"/>
    </ligand>
</feature>
<accession>A0ABZ0UVC1</accession>
<dbReference type="PROSITE" id="PS50862">
    <property type="entry name" value="AA_TRNA_LIGASE_II"/>
    <property type="match status" value="1"/>
</dbReference>
<feature type="site" description="Important for tRNA non-discrimination" evidence="7">
    <location>
        <position position="37"/>
    </location>
</feature>
<dbReference type="PANTHER" id="PTHR22594:SF5">
    <property type="entry name" value="ASPARTATE--TRNA LIGASE, MITOCHONDRIAL"/>
    <property type="match status" value="1"/>
</dbReference>
<reference evidence="9" key="1">
    <citation type="submission" date="2022-10" db="EMBL/GenBank/DDBJ databases">
        <title>Host association and intracellularity evolved multiple times independently in the Rickettsiales.</title>
        <authorList>
            <person name="Castelli M."/>
            <person name="Nardi T."/>
            <person name="Gammuto L."/>
            <person name="Bellinzona G."/>
            <person name="Sabaneyeva E."/>
            <person name="Potekhin A."/>
            <person name="Serra V."/>
            <person name="Petroni G."/>
            <person name="Sassera D."/>
        </authorList>
    </citation>
    <scope>NUCLEOTIDE SEQUENCE [LARGE SCALE GENOMIC DNA]</scope>
    <source>
        <strain evidence="9">US_Bl 11III1</strain>
    </source>
</reference>
<evidence type="ECO:0000313" key="9">
    <source>
        <dbReference type="EMBL" id="WPX98030.1"/>
    </source>
</evidence>
<feature type="binding site" evidence="7">
    <location>
        <begin position="545"/>
        <end position="548"/>
    </location>
    <ligand>
        <name>ATP</name>
        <dbReference type="ChEBI" id="CHEBI:30616"/>
    </ligand>
</feature>
<feature type="binding site" evidence="7">
    <location>
        <position position="227"/>
    </location>
    <ligand>
        <name>L-aspartate</name>
        <dbReference type="ChEBI" id="CHEBI:29991"/>
    </ligand>
</feature>
<name>A0ABZ0UVC1_9RICK</name>
<dbReference type="SUPFAM" id="SSF55681">
    <property type="entry name" value="Class II aaRS and biotin synthetases"/>
    <property type="match status" value="1"/>
</dbReference>
<keyword evidence="3 7" id="KW-0547">Nucleotide-binding</keyword>
<organism evidence="9 10">
    <name type="scientific">Candidatus Fokinia crypta</name>
    <dbReference type="NCBI Taxonomy" id="1920990"/>
    <lineage>
        <taxon>Bacteria</taxon>
        <taxon>Pseudomonadati</taxon>
        <taxon>Pseudomonadota</taxon>
        <taxon>Alphaproteobacteria</taxon>
        <taxon>Rickettsiales</taxon>
        <taxon>Candidatus Midichloriaceae</taxon>
        <taxon>Candidatus Fokinia</taxon>
    </lineage>
</organism>